<keyword evidence="2 5" id="KW-0812">Transmembrane</keyword>
<feature type="transmembrane region" description="Helical" evidence="5">
    <location>
        <begin position="452"/>
        <end position="471"/>
    </location>
</feature>
<dbReference type="HOGENOM" id="CLU_037253_0_0_1"/>
<feature type="transmembrane region" description="Helical" evidence="5">
    <location>
        <begin position="327"/>
        <end position="350"/>
    </location>
</feature>
<dbReference type="OrthoDB" id="6612291at2759"/>
<dbReference type="GO" id="GO:0016020">
    <property type="term" value="C:membrane"/>
    <property type="evidence" value="ECO:0007669"/>
    <property type="project" value="UniProtKB-SubCell"/>
</dbReference>
<protein>
    <recommendedName>
        <fullName evidence="6">Major facilitator superfamily (MFS) profile domain-containing protein</fullName>
    </recommendedName>
</protein>
<dbReference type="InParanoid" id="B4NIN3"/>
<dbReference type="PANTHER" id="PTHR23529:SF2">
    <property type="entry name" value="GH19118P-RELATED"/>
    <property type="match status" value="1"/>
</dbReference>
<dbReference type="InterPro" id="IPR005828">
    <property type="entry name" value="MFS_sugar_transport-like"/>
</dbReference>
<feature type="domain" description="Major facilitator superfamily (MFS) profile" evidence="6">
    <location>
        <begin position="53"/>
        <end position="475"/>
    </location>
</feature>
<name>B4NIN3_DROWI</name>
<feature type="transmembrane region" description="Helical" evidence="5">
    <location>
        <begin position="214"/>
        <end position="236"/>
    </location>
</feature>
<feature type="transmembrane region" description="Helical" evidence="5">
    <location>
        <begin position="392"/>
        <end position="412"/>
    </location>
</feature>
<organism evidence="7 8">
    <name type="scientific">Drosophila willistoni</name>
    <name type="common">Fruit fly</name>
    <dbReference type="NCBI Taxonomy" id="7260"/>
    <lineage>
        <taxon>Eukaryota</taxon>
        <taxon>Metazoa</taxon>
        <taxon>Ecdysozoa</taxon>
        <taxon>Arthropoda</taxon>
        <taxon>Hexapoda</taxon>
        <taxon>Insecta</taxon>
        <taxon>Pterygota</taxon>
        <taxon>Neoptera</taxon>
        <taxon>Endopterygota</taxon>
        <taxon>Diptera</taxon>
        <taxon>Brachycera</taxon>
        <taxon>Muscomorpha</taxon>
        <taxon>Ephydroidea</taxon>
        <taxon>Drosophilidae</taxon>
        <taxon>Drosophila</taxon>
        <taxon>Sophophora</taxon>
    </lineage>
</organism>
<dbReference type="OMA" id="VIFTTEW"/>
<dbReference type="GO" id="GO:0022857">
    <property type="term" value="F:transmembrane transporter activity"/>
    <property type="evidence" value="ECO:0007669"/>
    <property type="project" value="InterPro"/>
</dbReference>
<evidence type="ECO:0000313" key="7">
    <source>
        <dbReference type="EMBL" id="EDW83747.1"/>
    </source>
</evidence>
<dbReference type="Gene3D" id="1.20.1250.20">
    <property type="entry name" value="MFS general substrate transporter like domains"/>
    <property type="match status" value="1"/>
</dbReference>
<evidence type="ECO:0000256" key="2">
    <source>
        <dbReference type="ARBA" id="ARBA00022692"/>
    </source>
</evidence>
<dbReference type="KEGG" id="dwi:6650914"/>
<dbReference type="SUPFAM" id="SSF103473">
    <property type="entry name" value="MFS general substrate transporter"/>
    <property type="match status" value="1"/>
</dbReference>
<accession>B4NIN3</accession>
<feature type="transmembrane region" description="Helical" evidence="5">
    <location>
        <begin position="97"/>
        <end position="116"/>
    </location>
</feature>
<evidence type="ECO:0000313" key="8">
    <source>
        <dbReference type="Proteomes" id="UP000007798"/>
    </source>
</evidence>
<proteinExistence type="predicted"/>
<dbReference type="Proteomes" id="UP000007798">
    <property type="component" value="Unassembled WGS sequence"/>
</dbReference>
<feature type="transmembrane region" description="Helical" evidence="5">
    <location>
        <begin position="147"/>
        <end position="168"/>
    </location>
</feature>
<keyword evidence="8" id="KW-1185">Reference proteome</keyword>
<dbReference type="InterPro" id="IPR020846">
    <property type="entry name" value="MFS_dom"/>
</dbReference>
<dbReference type="eggNOG" id="KOG0254">
    <property type="taxonomic scope" value="Eukaryota"/>
</dbReference>
<dbReference type="AlphaFoldDB" id="B4NIN3"/>
<gene>
    <name evidence="7" type="primary">Dwil\GK13773</name>
    <name evidence="7" type="ORF">Dwil_GK13773</name>
</gene>
<comment type="subcellular location">
    <subcellularLocation>
        <location evidence="1">Membrane</location>
        <topology evidence="1">Multi-pass membrane protein</topology>
    </subcellularLocation>
</comment>
<evidence type="ECO:0000256" key="4">
    <source>
        <dbReference type="ARBA" id="ARBA00023136"/>
    </source>
</evidence>
<dbReference type="InterPro" id="IPR036259">
    <property type="entry name" value="MFS_trans_sf"/>
</dbReference>
<evidence type="ECO:0000256" key="5">
    <source>
        <dbReference type="SAM" id="Phobius"/>
    </source>
</evidence>
<dbReference type="PROSITE" id="PS50850">
    <property type="entry name" value="MFS"/>
    <property type="match status" value="1"/>
</dbReference>
<evidence type="ECO:0000259" key="6">
    <source>
        <dbReference type="PROSITE" id="PS50850"/>
    </source>
</evidence>
<dbReference type="PhylomeDB" id="B4NIN3"/>
<evidence type="ECO:0000256" key="3">
    <source>
        <dbReference type="ARBA" id="ARBA00022989"/>
    </source>
</evidence>
<keyword evidence="3 5" id="KW-1133">Transmembrane helix</keyword>
<sequence length="495" mass="54592">MVTTYVEGPAPVTQQQQQQDIVYIKTEQPPPVVYVAATRPTAPPPPPATTTIVVVQKNRGPSVINLSFFLLTYGGMDLGQSLGLNVASTTFIPTPQFFYSWFIGFIVGALLASVGVSHLPKIVFYILSCILELVDAILFVSSHDYKCFLAARYLGGAGIGVLTVAYLMHSSEVCLRTNRGVLTGAEQASLTFGIGFEAIYGAFWADTVIDSFNLVHGIIGIVFVVISFLCTVFTVIESPIYHLRRGDEVKARQCQLKLSLTNQSCTRIFNEAKRYVQEDESQSLGQQIGGSVIPFVKVLLLRCFVAFSISLPLVVSLEWSSAVSMRWYLWPMITSGVLRIIGSFISLSVLDKVGRKLVTLVALFCMAVLMISMAGIYGTVTDAYSMRQVSNLGMAFQFFAGLYVCSSSTYLTEAFPLKVKPYSIALIVCIEQVIHIIVIMCFKIGGNILFRYFLAVGILLLLGLIVLAVLMPETKQMTLREAGQRFRQTYDIKMY</sequence>
<feature type="transmembrane region" description="Helical" evidence="5">
    <location>
        <begin position="424"/>
        <end position="446"/>
    </location>
</feature>
<dbReference type="PANTHER" id="PTHR23529">
    <property type="entry name" value="GH19118P-RELATED"/>
    <property type="match status" value="1"/>
</dbReference>
<reference evidence="7 8" key="1">
    <citation type="journal article" date="2007" name="Nature">
        <title>Evolution of genes and genomes on the Drosophila phylogeny.</title>
        <authorList>
            <consortium name="Drosophila 12 Genomes Consortium"/>
            <person name="Clark A.G."/>
            <person name="Eisen M.B."/>
            <person name="Smith D.R."/>
            <person name="Bergman C.M."/>
            <person name="Oliver B."/>
            <person name="Markow T.A."/>
            <person name="Kaufman T.C."/>
            <person name="Kellis M."/>
            <person name="Gelbart W."/>
            <person name="Iyer V.N."/>
            <person name="Pollard D.A."/>
            <person name="Sackton T.B."/>
            <person name="Larracuente A.M."/>
            <person name="Singh N.D."/>
            <person name="Abad J.P."/>
            <person name="Abt D.N."/>
            <person name="Adryan B."/>
            <person name="Aguade M."/>
            <person name="Akashi H."/>
            <person name="Anderson W.W."/>
            <person name="Aquadro C.F."/>
            <person name="Ardell D.H."/>
            <person name="Arguello R."/>
            <person name="Artieri C.G."/>
            <person name="Barbash D.A."/>
            <person name="Barker D."/>
            <person name="Barsanti P."/>
            <person name="Batterham P."/>
            <person name="Batzoglou S."/>
            <person name="Begun D."/>
            <person name="Bhutkar A."/>
            <person name="Blanco E."/>
            <person name="Bosak S.A."/>
            <person name="Bradley R.K."/>
            <person name="Brand A.D."/>
            <person name="Brent M.R."/>
            <person name="Brooks A.N."/>
            <person name="Brown R.H."/>
            <person name="Butlin R.K."/>
            <person name="Caggese C."/>
            <person name="Calvi B.R."/>
            <person name="Bernardo de Carvalho A."/>
            <person name="Caspi A."/>
            <person name="Castrezana S."/>
            <person name="Celniker S.E."/>
            <person name="Chang J.L."/>
            <person name="Chapple C."/>
            <person name="Chatterji S."/>
            <person name="Chinwalla A."/>
            <person name="Civetta A."/>
            <person name="Clifton S.W."/>
            <person name="Comeron J.M."/>
            <person name="Costello J.C."/>
            <person name="Coyne J.A."/>
            <person name="Daub J."/>
            <person name="David R.G."/>
            <person name="Delcher A.L."/>
            <person name="Delehaunty K."/>
            <person name="Do C.B."/>
            <person name="Ebling H."/>
            <person name="Edwards K."/>
            <person name="Eickbush T."/>
            <person name="Evans J.D."/>
            <person name="Filipski A."/>
            <person name="Findeiss S."/>
            <person name="Freyhult E."/>
            <person name="Fulton L."/>
            <person name="Fulton R."/>
            <person name="Garcia A.C."/>
            <person name="Gardiner A."/>
            <person name="Garfield D.A."/>
            <person name="Garvin B.E."/>
            <person name="Gibson G."/>
            <person name="Gilbert D."/>
            <person name="Gnerre S."/>
            <person name="Godfrey J."/>
            <person name="Good R."/>
            <person name="Gotea V."/>
            <person name="Gravely B."/>
            <person name="Greenberg A.J."/>
            <person name="Griffiths-Jones S."/>
            <person name="Gross S."/>
            <person name="Guigo R."/>
            <person name="Gustafson E.A."/>
            <person name="Haerty W."/>
            <person name="Hahn M.W."/>
            <person name="Halligan D.L."/>
            <person name="Halpern A.L."/>
            <person name="Halter G.M."/>
            <person name="Han M.V."/>
            <person name="Heger A."/>
            <person name="Hillier L."/>
            <person name="Hinrichs A.S."/>
            <person name="Holmes I."/>
            <person name="Hoskins R.A."/>
            <person name="Hubisz M.J."/>
            <person name="Hultmark D."/>
            <person name="Huntley M.A."/>
            <person name="Jaffe D.B."/>
            <person name="Jagadeeshan S."/>
            <person name="Jeck W.R."/>
            <person name="Johnson J."/>
            <person name="Jones C.D."/>
            <person name="Jordan W.C."/>
            <person name="Karpen G.H."/>
            <person name="Kataoka E."/>
            <person name="Keightley P.D."/>
            <person name="Kheradpour P."/>
            <person name="Kirkness E.F."/>
            <person name="Koerich L.B."/>
            <person name="Kristiansen K."/>
            <person name="Kudrna D."/>
            <person name="Kulathinal R.J."/>
            <person name="Kumar S."/>
            <person name="Kwok R."/>
            <person name="Lander E."/>
            <person name="Langley C.H."/>
            <person name="Lapoint R."/>
            <person name="Lazzaro B.P."/>
            <person name="Lee S.J."/>
            <person name="Levesque L."/>
            <person name="Li R."/>
            <person name="Lin C.F."/>
            <person name="Lin M.F."/>
            <person name="Lindblad-Toh K."/>
            <person name="Llopart A."/>
            <person name="Long M."/>
            <person name="Low L."/>
            <person name="Lozovsky E."/>
            <person name="Lu J."/>
            <person name="Luo M."/>
            <person name="Machado C.A."/>
            <person name="Makalowski W."/>
            <person name="Marzo M."/>
            <person name="Matsuda M."/>
            <person name="Matzkin L."/>
            <person name="McAllister B."/>
            <person name="McBride C.S."/>
            <person name="McKernan B."/>
            <person name="McKernan K."/>
            <person name="Mendez-Lago M."/>
            <person name="Minx P."/>
            <person name="Mollenhauer M.U."/>
            <person name="Montooth K."/>
            <person name="Mount S.M."/>
            <person name="Mu X."/>
            <person name="Myers E."/>
            <person name="Negre B."/>
            <person name="Newfeld S."/>
            <person name="Nielsen R."/>
            <person name="Noor M.A."/>
            <person name="O'Grady P."/>
            <person name="Pachter L."/>
            <person name="Papaceit M."/>
            <person name="Parisi M.J."/>
            <person name="Parisi M."/>
            <person name="Parts L."/>
            <person name="Pedersen J.S."/>
            <person name="Pesole G."/>
            <person name="Phillippy A.M."/>
            <person name="Ponting C.P."/>
            <person name="Pop M."/>
            <person name="Porcelli D."/>
            <person name="Powell J.R."/>
            <person name="Prohaska S."/>
            <person name="Pruitt K."/>
            <person name="Puig M."/>
            <person name="Quesneville H."/>
            <person name="Ram K.R."/>
            <person name="Rand D."/>
            <person name="Rasmussen M.D."/>
            <person name="Reed L.K."/>
            <person name="Reenan R."/>
            <person name="Reily A."/>
            <person name="Remington K.A."/>
            <person name="Rieger T.T."/>
            <person name="Ritchie M.G."/>
            <person name="Robin C."/>
            <person name="Rogers Y.H."/>
            <person name="Rohde C."/>
            <person name="Rozas J."/>
            <person name="Rubenfield M.J."/>
            <person name="Ruiz A."/>
            <person name="Russo S."/>
            <person name="Salzberg S.L."/>
            <person name="Sanchez-Gracia A."/>
            <person name="Saranga D.J."/>
            <person name="Sato H."/>
            <person name="Schaeffer S.W."/>
            <person name="Schatz M.C."/>
            <person name="Schlenke T."/>
            <person name="Schwartz R."/>
            <person name="Segarra C."/>
            <person name="Singh R.S."/>
            <person name="Sirot L."/>
            <person name="Sirota M."/>
            <person name="Sisneros N.B."/>
            <person name="Smith C.D."/>
            <person name="Smith T.F."/>
            <person name="Spieth J."/>
            <person name="Stage D.E."/>
            <person name="Stark A."/>
            <person name="Stephan W."/>
            <person name="Strausberg R.L."/>
            <person name="Strempel S."/>
            <person name="Sturgill D."/>
            <person name="Sutton G."/>
            <person name="Sutton G.G."/>
            <person name="Tao W."/>
            <person name="Teichmann S."/>
            <person name="Tobari Y.N."/>
            <person name="Tomimura Y."/>
            <person name="Tsolas J.M."/>
            <person name="Valente V.L."/>
            <person name="Venter E."/>
            <person name="Venter J.C."/>
            <person name="Vicario S."/>
            <person name="Vieira F.G."/>
            <person name="Vilella A.J."/>
            <person name="Villasante A."/>
            <person name="Walenz B."/>
            <person name="Wang J."/>
            <person name="Wasserman M."/>
            <person name="Watts T."/>
            <person name="Wilson D."/>
            <person name="Wilson R.K."/>
            <person name="Wing R.A."/>
            <person name="Wolfner M.F."/>
            <person name="Wong A."/>
            <person name="Wong G.K."/>
            <person name="Wu C.I."/>
            <person name="Wu G."/>
            <person name="Yamamoto D."/>
            <person name="Yang H.P."/>
            <person name="Yang S.P."/>
            <person name="Yorke J.A."/>
            <person name="Yoshida K."/>
            <person name="Zdobnov E."/>
            <person name="Zhang P."/>
            <person name="Zhang Y."/>
            <person name="Zimin A.V."/>
            <person name="Baldwin J."/>
            <person name="Abdouelleil A."/>
            <person name="Abdulkadir J."/>
            <person name="Abebe A."/>
            <person name="Abera B."/>
            <person name="Abreu J."/>
            <person name="Acer S.C."/>
            <person name="Aftuck L."/>
            <person name="Alexander A."/>
            <person name="An P."/>
            <person name="Anderson E."/>
            <person name="Anderson S."/>
            <person name="Arachi H."/>
            <person name="Azer M."/>
            <person name="Bachantsang P."/>
            <person name="Barry A."/>
            <person name="Bayul T."/>
            <person name="Berlin A."/>
            <person name="Bessette D."/>
            <person name="Bloom T."/>
            <person name="Blye J."/>
            <person name="Boguslavskiy L."/>
            <person name="Bonnet C."/>
            <person name="Boukhgalter B."/>
            <person name="Bourzgui I."/>
            <person name="Brown A."/>
            <person name="Cahill P."/>
            <person name="Channer S."/>
            <person name="Cheshatsang Y."/>
            <person name="Chuda L."/>
            <person name="Citroen M."/>
            <person name="Collymore A."/>
            <person name="Cooke P."/>
            <person name="Costello M."/>
            <person name="D'Aco K."/>
            <person name="Daza R."/>
            <person name="De Haan G."/>
            <person name="DeGray S."/>
            <person name="DeMaso C."/>
            <person name="Dhargay N."/>
            <person name="Dooley K."/>
            <person name="Dooley E."/>
            <person name="Doricent M."/>
            <person name="Dorje P."/>
            <person name="Dorjee K."/>
            <person name="Dupes A."/>
            <person name="Elong R."/>
            <person name="Falk J."/>
            <person name="Farina A."/>
            <person name="Faro S."/>
            <person name="Ferguson D."/>
            <person name="Fisher S."/>
            <person name="Foley C.D."/>
            <person name="Franke A."/>
            <person name="Friedrich D."/>
            <person name="Gadbois L."/>
            <person name="Gearin G."/>
            <person name="Gearin C.R."/>
            <person name="Giannoukos G."/>
            <person name="Goode T."/>
            <person name="Graham J."/>
            <person name="Grandbois E."/>
            <person name="Grewal S."/>
            <person name="Gyaltsen K."/>
            <person name="Hafez N."/>
            <person name="Hagos B."/>
            <person name="Hall J."/>
            <person name="Henson C."/>
            <person name="Hollinger A."/>
            <person name="Honan T."/>
            <person name="Huard M.D."/>
            <person name="Hughes L."/>
            <person name="Hurhula B."/>
            <person name="Husby M.E."/>
            <person name="Kamat A."/>
            <person name="Kanga B."/>
            <person name="Kashin S."/>
            <person name="Khazanovich D."/>
            <person name="Kisner P."/>
            <person name="Lance K."/>
            <person name="Lara M."/>
            <person name="Lee W."/>
            <person name="Lennon N."/>
            <person name="Letendre F."/>
            <person name="LeVine R."/>
            <person name="Lipovsky A."/>
            <person name="Liu X."/>
            <person name="Liu J."/>
            <person name="Liu S."/>
            <person name="Lokyitsang T."/>
            <person name="Lokyitsang Y."/>
            <person name="Lubonja R."/>
            <person name="Lui A."/>
            <person name="MacDonald P."/>
            <person name="Magnisalis V."/>
            <person name="Maru K."/>
            <person name="Matthews C."/>
            <person name="McCusker W."/>
            <person name="McDonough S."/>
            <person name="Mehta T."/>
            <person name="Meldrim J."/>
            <person name="Meneus L."/>
            <person name="Mihai O."/>
            <person name="Mihalev A."/>
            <person name="Mihova T."/>
            <person name="Mittelman R."/>
            <person name="Mlenga V."/>
            <person name="Montmayeur A."/>
            <person name="Mulrain L."/>
            <person name="Navidi A."/>
            <person name="Naylor J."/>
            <person name="Negash T."/>
            <person name="Nguyen T."/>
            <person name="Nguyen N."/>
            <person name="Nicol R."/>
            <person name="Norbu C."/>
            <person name="Norbu N."/>
            <person name="Novod N."/>
            <person name="O'Neill B."/>
            <person name="Osman S."/>
            <person name="Markiewicz E."/>
            <person name="Oyono O.L."/>
            <person name="Patti C."/>
            <person name="Phunkhang P."/>
            <person name="Pierre F."/>
            <person name="Priest M."/>
            <person name="Raghuraman S."/>
            <person name="Rege F."/>
            <person name="Reyes R."/>
            <person name="Rise C."/>
            <person name="Rogov P."/>
            <person name="Ross K."/>
            <person name="Ryan E."/>
            <person name="Settipalli S."/>
            <person name="Shea T."/>
            <person name="Sherpa N."/>
            <person name="Shi L."/>
            <person name="Shih D."/>
            <person name="Sparrow T."/>
            <person name="Spaulding J."/>
            <person name="Stalker J."/>
            <person name="Stange-Thomann N."/>
            <person name="Stavropoulos S."/>
            <person name="Stone C."/>
            <person name="Strader C."/>
            <person name="Tesfaye S."/>
            <person name="Thomson T."/>
            <person name="Thoulutsang Y."/>
            <person name="Thoulutsang D."/>
            <person name="Topham K."/>
            <person name="Topping I."/>
            <person name="Tsamla T."/>
            <person name="Vassiliev H."/>
            <person name="Vo A."/>
            <person name="Wangchuk T."/>
            <person name="Wangdi T."/>
            <person name="Weiand M."/>
            <person name="Wilkinson J."/>
            <person name="Wilson A."/>
            <person name="Yadav S."/>
            <person name="Young G."/>
            <person name="Yu Q."/>
            <person name="Zembek L."/>
            <person name="Zhong D."/>
            <person name="Zimmer A."/>
            <person name="Zwirko Z."/>
            <person name="Jaffe D.B."/>
            <person name="Alvarez P."/>
            <person name="Brockman W."/>
            <person name="Butler J."/>
            <person name="Chin C."/>
            <person name="Gnerre S."/>
            <person name="Grabherr M."/>
            <person name="Kleber M."/>
            <person name="Mauceli E."/>
            <person name="MacCallum I."/>
        </authorList>
    </citation>
    <scope>NUCLEOTIDE SEQUENCE [LARGE SCALE GENOMIC DNA]</scope>
    <source>
        <strain evidence="8">Tucson 14030-0811.24</strain>
    </source>
</reference>
<evidence type="ECO:0000256" key="1">
    <source>
        <dbReference type="ARBA" id="ARBA00004141"/>
    </source>
</evidence>
<feature type="transmembrane region" description="Helical" evidence="5">
    <location>
        <begin position="295"/>
        <end position="315"/>
    </location>
</feature>
<keyword evidence="4 5" id="KW-0472">Membrane</keyword>
<dbReference type="EMBL" id="CH964272">
    <property type="protein sequence ID" value="EDW83747.1"/>
    <property type="molecule type" value="Genomic_DNA"/>
</dbReference>
<feature type="transmembrane region" description="Helical" evidence="5">
    <location>
        <begin position="357"/>
        <end position="380"/>
    </location>
</feature>
<dbReference type="Pfam" id="PF00083">
    <property type="entry name" value="Sugar_tr"/>
    <property type="match status" value="1"/>
</dbReference>